<evidence type="ECO:0000313" key="3">
    <source>
        <dbReference type="Proteomes" id="UP000267096"/>
    </source>
</evidence>
<reference evidence="2 3" key="2">
    <citation type="submission" date="2018-11" db="EMBL/GenBank/DDBJ databases">
        <authorList>
            <consortium name="Pathogen Informatics"/>
        </authorList>
    </citation>
    <scope>NUCLEOTIDE SEQUENCE [LARGE SCALE GENOMIC DNA]</scope>
</reference>
<dbReference type="AlphaFoldDB" id="A0A0M3JWQ5"/>
<reference evidence="4" key="1">
    <citation type="submission" date="2017-02" db="UniProtKB">
        <authorList>
            <consortium name="WormBaseParasite"/>
        </authorList>
    </citation>
    <scope>IDENTIFICATION</scope>
</reference>
<sequence length="662" mass="72742">MGVPARKVRSISLEHSVNFQSQNSDRQQFKRITIQVHSYNSNVTIDASTVHVISGESRIDLTEHSIDGHIWSMNSDVKFEPYGTIENLSLVDDVRILLNMLNANLSAKSNEMQVSVYYGKIYVELASDYRSLRLISPGHTVILKTVLSPFDIFVSSHEMWIRCVEDNTAIHARFDSPTVNVELQQYSQAFIERRDGQFTVGGSEFEGANQIQITSMQLKMILESDRINTVRAFANQSEIVIHTNSTKMTSTASHHVANIVDGSTDVRLITGNISIEISTNIQQVPLPTMNSLFTPPIDKFATVGPTHTNIVSVTSRSAEASSSQTVTDNQFVTATTPSYGISDCDNCIFTTNPPQNHSSETNAVSDNPYAGITLTVSELNTEVSSPGKTDGPSLIDYTSADTVTTMISNQSAISIPTMIQTDNVNDRDGSEQATSSKSITEAESLTTATNENIQIVHSTEQSNDLHQSTISTSEKVGLTNKQPITPSCNATSIDTVTTVQSSILSSEDFHSNQQSTEVAAVRYILNHSLEFDSAQGADAIGKNNVGTELAWKSYDDSSISNISSATYSGIEYADVEQASQSSSDDQLFELNLRVSRSVKLDNAQFHDDLSLALKDIIEKLLQKRNKRSAADSIQLPIKIPSQIRKRRRVVDLFSLEKRKSLS</sequence>
<evidence type="ECO:0000313" key="4">
    <source>
        <dbReference type="WBParaSite" id="ASIM_0001272901-mRNA-1"/>
    </source>
</evidence>
<feature type="region of interest" description="Disordered" evidence="1">
    <location>
        <begin position="418"/>
        <end position="451"/>
    </location>
</feature>
<keyword evidence="3" id="KW-1185">Reference proteome</keyword>
<dbReference type="OrthoDB" id="5869255at2759"/>
<dbReference type="WBParaSite" id="ASIM_0001272901-mRNA-1">
    <property type="protein sequence ID" value="ASIM_0001272901-mRNA-1"/>
    <property type="gene ID" value="ASIM_0001272901"/>
</dbReference>
<evidence type="ECO:0000313" key="2">
    <source>
        <dbReference type="EMBL" id="VDK46801.1"/>
    </source>
</evidence>
<proteinExistence type="predicted"/>
<dbReference type="Proteomes" id="UP000267096">
    <property type="component" value="Unassembled WGS sequence"/>
</dbReference>
<gene>
    <name evidence="2" type="ORF">ASIM_LOCUS12195</name>
</gene>
<feature type="compositionally biased region" description="Polar residues" evidence="1">
    <location>
        <begin position="431"/>
        <end position="451"/>
    </location>
</feature>
<protein>
    <submittedName>
        <fullName evidence="4">DUF4097 domain-containing protein</fullName>
    </submittedName>
</protein>
<dbReference type="EMBL" id="UYRR01031150">
    <property type="protein sequence ID" value="VDK46801.1"/>
    <property type="molecule type" value="Genomic_DNA"/>
</dbReference>
<organism evidence="4">
    <name type="scientific">Anisakis simplex</name>
    <name type="common">Herring worm</name>
    <dbReference type="NCBI Taxonomy" id="6269"/>
    <lineage>
        <taxon>Eukaryota</taxon>
        <taxon>Metazoa</taxon>
        <taxon>Ecdysozoa</taxon>
        <taxon>Nematoda</taxon>
        <taxon>Chromadorea</taxon>
        <taxon>Rhabditida</taxon>
        <taxon>Spirurina</taxon>
        <taxon>Ascaridomorpha</taxon>
        <taxon>Ascaridoidea</taxon>
        <taxon>Anisakidae</taxon>
        <taxon>Anisakis</taxon>
        <taxon>Anisakis simplex complex</taxon>
    </lineage>
</organism>
<accession>A0A0M3JWQ5</accession>
<name>A0A0M3JWQ5_ANISI</name>
<evidence type="ECO:0000256" key="1">
    <source>
        <dbReference type="SAM" id="MobiDB-lite"/>
    </source>
</evidence>